<keyword evidence="7" id="KW-1185">Reference proteome</keyword>
<dbReference type="GO" id="GO:0000329">
    <property type="term" value="C:fungal-type vacuole membrane"/>
    <property type="evidence" value="ECO:0007669"/>
    <property type="project" value="InterPro"/>
</dbReference>
<feature type="domain" description="Tag1-like fifth Ig-like" evidence="5">
    <location>
        <begin position="800"/>
        <end position="910"/>
    </location>
</feature>
<reference evidence="6" key="1">
    <citation type="submission" date="2021-07" db="EMBL/GenBank/DDBJ databases">
        <authorList>
            <person name="Branca A.L. A."/>
        </authorList>
    </citation>
    <scope>NUCLEOTIDE SEQUENCE</scope>
</reference>
<dbReference type="Pfam" id="PF26150">
    <property type="entry name" value="LEA-2_4"/>
    <property type="match status" value="1"/>
</dbReference>
<dbReference type="InterPro" id="IPR059065">
    <property type="entry name" value="Ig_Tag1-like_4th"/>
</dbReference>
<feature type="compositionally biased region" description="Polar residues" evidence="1">
    <location>
        <begin position="29"/>
        <end position="55"/>
    </location>
</feature>
<feature type="compositionally biased region" description="Low complexity" evidence="1">
    <location>
        <begin position="56"/>
        <end position="69"/>
    </location>
</feature>
<comment type="caution">
    <text evidence="6">The sequence shown here is derived from an EMBL/GenBank/DDBJ whole genome shotgun (WGS) entry which is preliminary data.</text>
</comment>
<feature type="domain" description="Tag1-like fourth Ig-like" evidence="4">
    <location>
        <begin position="659"/>
        <end position="774"/>
    </location>
</feature>
<evidence type="ECO:0000259" key="4">
    <source>
        <dbReference type="Pfam" id="PF26150"/>
    </source>
</evidence>
<dbReference type="OrthoDB" id="5596576at2759"/>
<name>A0A9W4HEJ6_PENOL</name>
<keyword evidence="2" id="KW-0812">Transmembrane</keyword>
<proteinExistence type="predicted"/>
<sequence length="924" mass="99260">MSSTDTFQTAIADHAHRPLLGDQPATERPTPSSRLSSVSTNMSSQFSQSQDNLTVYSSEQRYSRSSSSEAGSNHTSSRTVTADDVTQHSAEEPRPSYELSSESTPLLHRREDGLTLYGTEQRASRTPSISSRAPSEGGTYKNRSRVPWPTVISLVTLTLAVLTILVVAFAAPAAVQEYGQQAAVFTPKSISIDSTTPDGVRARVQGDFVMDSNRVKNKSVRGIGRLATWIAREIETSPSNVEVYLPEYGNVLVGTAALPTIKFNIRNGHHTTVDFLTDLEAGDIRGIHAVALDWIEGRLGRLSVKGKASISLKSGLIALGTQVLTHNVIFEEDFPALPEVAILKLNVHDTNAGAMAADILAEALIESPVDLTIPALGFDVLVPNCSPGDPYILVANSKTSQIHVQSGPLQPTMAGVEAIIKQLPEELTSSCPGKRDSPLDILVSSFMQGLETTIYVRGSDAPSPDTPAWMVDLLRSVTVPLPFTGRALDNLVKNFTMSDTHFSLPDPFADPDSPEAQPTVSALVKVLIALPEEMNFQVEVPQVRALADVFYKDERFGVLNISKWQDANSTIVEDQDGSSALLVEFAMKDAPLEVTDDGLLAEVIQAMLFGSKGVELRVAATVDTKVSTALGRFAVRGIPAEGKFPVKTSVGNQLGQVNPRVVSLQLEDTTTSSMVVSTLVNFTNPTQYTATVPFIDLLVLYNDTAVAHIVAQNLSIIPGNNTYVPVGLHWCPLASSGPNGVEAGRTLLSSYISGLNTTVALKTHRETIPSLPHLGEALSVLNITVPVPQINSPASPGSGDESKPHFIQDATFYLWSSAAQFTLASPLTETDVVITSIDATAYYEQKEPIGRINSHDPFKVPPGISQSPRLPVDLNMGGVGYDALRKALGQSLEMDAIANVGIRIQNYVDVILYHGKGIAAKVRF</sequence>
<accession>A0A9W4HEJ6</accession>
<feature type="compositionally biased region" description="Polar residues" evidence="1">
    <location>
        <begin position="70"/>
        <end position="80"/>
    </location>
</feature>
<evidence type="ECO:0000256" key="2">
    <source>
        <dbReference type="SAM" id="Phobius"/>
    </source>
</evidence>
<dbReference type="AlphaFoldDB" id="A0A9W4HEJ6"/>
<gene>
    <name evidence="6" type="ORF">POLS_LOCUS1424</name>
</gene>
<dbReference type="Pfam" id="PF22786">
    <property type="entry name" value="Tag1_C"/>
    <property type="match status" value="1"/>
</dbReference>
<dbReference type="InterPro" id="IPR059066">
    <property type="entry name" value="Ig_Tag1-like_5th"/>
</dbReference>
<dbReference type="Pfam" id="PF26174">
    <property type="entry name" value="LEA-2_1"/>
    <property type="match status" value="1"/>
</dbReference>
<dbReference type="PANTHER" id="PTHR35895:SF3">
    <property type="entry name" value="PRE-RRNA PROCESSING PROTEIN"/>
    <property type="match status" value="1"/>
</dbReference>
<evidence type="ECO:0008006" key="8">
    <source>
        <dbReference type="Google" id="ProtNLM"/>
    </source>
</evidence>
<dbReference type="InterPro" id="IPR046368">
    <property type="entry name" value="Tag1"/>
</dbReference>
<organism evidence="6 7">
    <name type="scientific">Penicillium olsonii</name>
    <dbReference type="NCBI Taxonomy" id="99116"/>
    <lineage>
        <taxon>Eukaryota</taxon>
        <taxon>Fungi</taxon>
        <taxon>Dikarya</taxon>
        <taxon>Ascomycota</taxon>
        <taxon>Pezizomycotina</taxon>
        <taxon>Eurotiomycetes</taxon>
        <taxon>Eurotiomycetidae</taxon>
        <taxon>Eurotiales</taxon>
        <taxon>Aspergillaceae</taxon>
        <taxon>Penicillium</taxon>
    </lineage>
</organism>
<evidence type="ECO:0000313" key="7">
    <source>
        <dbReference type="Proteomes" id="UP001153618"/>
    </source>
</evidence>
<evidence type="ECO:0000313" key="6">
    <source>
        <dbReference type="EMBL" id="CAG7985393.1"/>
    </source>
</evidence>
<keyword evidence="2" id="KW-1133">Transmembrane helix</keyword>
<protein>
    <recommendedName>
        <fullName evidence="8">Pre-rRNA processing protein</fullName>
    </recommendedName>
</protein>
<evidence type="ECO:0000256" key="1">
    <source>
        <dbReference type="SAM" id="MobiDB-lite"/>
    </source>
</evidence>
<feature type="transmembrane region" description="Helical" evidence="2">
    <location>
        <begin position="151"/>
        <end position="171"/>
    </location>
</feature>
<dbReference type="InterPro" id="IPR055011">
    <property type="entry name" value="Tag1_C"/>
</dbReference>
<dbReference type="Pfam" id="PF26153">
    <property type="entry name" value="LEA-2L_5"/>
    <property type="match status" value="1"/>
</dbReference>
<feature type="region of interest" description="Disordered" evidence="1">
    <location>
        <begin position="1"/>
        <end position="141"/>
    </location>
</feature>
<feature type="compositionally biased region" description="Basic and acidic residues" evidence="1">
    <location>
        <begin position="85"/>
        <end position="95"/>
    </location>
</feature>
<keyword evidence="2" id="KW-0472">Membrane</keyword>
<dbReference type="Proteomes" id="UP001153618">
    <property type="component" value="Unassembled WGS sequence"/>
</dbReference>
<feature type="compositionally biased region" description="Polar residues" evidence="1">
    <location>
        <begin position="124"/>
        <end position="133"/>
    </location>
</feature>
<evidence type="ECO:0000259" key="3">
    <source>
        <dbReference type="Pfam" id="PF22786"/>
    </source>
</evidence>
<dbReference type="EMBL" id="CAJVOS010000010">
    <property type="protein sequence ID" value="CAG7985393.1"/>
    <property type="molecule type" value="Genomic_DNA"/>
</dbReference>
<evidence type="ECO:0000259" key="5">
    <source>
        <dbReference type="Pfam" id="PF26153"/>
    </source>
</evidence>
<feature type="domain" description="Tag1 C-terminal" evidence="3">
    <location>
        <begin position="534"/>
        <end position="647"/>
    </location>
</feature>
<dbReference type="PANTHER" id="PTHR35895">
    <property type="entry name" value="CHROMOSOME 16, WHOLE GENOME SHOTGUN SEQUENCE"/>
    <property type="match status" value="1"/>
</dbReference>